<dbReference type="EMBL" id="BAABEY010000005">
    <property type="protein sequence ID" value="GAA4433194.1"/>
    <property type="molecule type" value="Genomic_DNA"/>
</dbReference>
<evidence type="ECO:0008006" key="3">
    <source>
        <dbReference type="Google" id="ProtNLM"/>
    </source>
</evidence>
<protein>
    <recommendedName>
        <fullName evidence="3">T9SS type A sorting domain-containing protein</fullName>
    </recommendedName>
</protein>
<reference evidence="2" key="1">
    <citation type="journal article" date="2019" name="Int. J. Syst. Evol. Microbiol.">
        <title>The Global Catalogue of Microorganisms (GCM) 10K type strain sequencing project: providing services to taxonomists for standard genome sequencing and annotation.</title>
        <authorList>
            <consortium name="The Broad Institute Genomics Platform"/>
            <consortium name="The Broad Institute Genome Sequencing Center for Infectious Disease"/>
            <person name="Wu L."/>
            <person name="Ma J."/>
        </authorList>
    </citation>
    <scope>NUCLEOTIDE SEQUENCE [LARGE SCALE GENOMIC DNA]</scope>
    <source>
        <strain evidence="2">JCM 31920</strain>
    </source>
</reference>
<dbReference type="Gene3D" id="2.60.120.260">
    <property type="entry name" value="Galactose-binding domain-like"/>
    <property type="match status" value="1"/>
</dbReference>
<proteinExistence type="predicted"/>
<evidence type="ECO:0000313" key="2">
    <source>
        <dbReference type="Proteomes" id="UP001501508"/>
    </source>
</evidence>
<dbReference type="NCBIfam" id="TIGR04183">
    <property type="entry name" value="Por_Secre_tail"/>
    <property type="match status" value="1"/>
</dbReference>
<name>A0ABP8LQB7_9BACT</name>
<keyword evidence="2" id="KW-1185">Reference proteome</keyword>
<comment type="caution">
    <text evidence="1">The sequence shown here is derived from an EMBL/GenBank/DDBJ whole genome shotgun (WGS) entry which is preliminary data.</text>
</comment>
<dbReference type="InterPro" id="IPR026444">
    <property type="entry name" value="Secre_tail"/>
</dbReference>
<accession>A0ABP8LQB7</accession>
<sequence>MKTAIYKTIICIFAFLIISGYAAGQQVVNLSTIYGLYTPSSFPGYGATHPAAAGTFSGMATRGGSQGTAIPAGSVTVIAVLVPEIPWTSEPFTVPAGWELLPGSTPTNLAFVNSVPWADGGDDFMVEIPVRAVAARSSTASSAGMQINLFDDNFTETDFSDNNRASSVTVADNSLPVSLGDFTANREGNTVKLDWYTTLEENSAYFEVQHSRDAQNWQKLGQVTSHRDSKERNNYSYTHTMPASGINYYRLKMVDLDLSYTYSDIKSVRMNGVAAETVKVYPNPVTSGLLTIETAGGVPVKQVEILNGAGVRLYTVPAGKGAVTTLPVEHYPAGVYTTRLLYEDGSVSAHRVIVAK</sequence>
<dbReference type="RefSeq" id="WP_345026597.1">
    <property type="nucleotide sequence ID" value="NZ_BAABEY010000005.1"/>
</dbReference>
<organism evidence="1 2">
    <name type="scientific">Ravibacter arvi</name>
    <dbReference type="NCBI Taxonomy" id="2051041"/>
    <lineage>
        <taxon>Bacteria</taxon>
        <taxon>Pseudomonadati</taxon>
        <taxon>Bacteroidota</taxon>
        <taxon>Cytophagia</taxon>
        <taxon>Cytophagales</taxon>
        <taxon>Spirosomataceae</taxon>
        <taxon>Ravibacter</taxon>
    </lineage>
</organism>
<evidence type="ECO:0000313" key="1">
    <source>
        <dbReference type="EMBL" id="GAA4433194.1"/>
    </source>
</evidence>
<dbReference type="Proteomes" id="UP001501508">
    <property type="component" value="Unassembled WGS sequence"/>
</dbReference>
<gene>
    <name evidence="1" type="ORF">GCM10023091_06370</name>
</gene>